<name>A0A4S2MW87_9PEZI</name>
<sequence length="66" mass="6900">MPSKPSITLALGTTGFFLFFAAFPSVVLGVLSLVGVCALCYIAMFGIGFDEDDGEQEEGGGVRRGH</sequence>
<gene>
    <name evidence="1" type="ORF">EX30DRAFT_341225</name>
</gene>
<dbReference type="Proteomes" id="UP000298138">
    <property type="component" value="Unassembled WGS sequence"/>
</dbReference>
<dbReference type="AlphaFoldDB" id="A0A4S2MW87"/>
<dbReference type="InParanoid" id="A0A4S2MW87"/>
<organism evidence="1 2">
    <name type="scientific">Ascodesmis nigricans</name>
    <dbReference type="NCBI Taxonomy" id="341454"/>
    <lineage>
        <taxon>Eukaryota</taxon>
        <taxon>Fungi</taxon>
        <taxon>Dikarya</taxon>
        <taxon>Ascomycota</taxon>
        <taxon>Pezizomycotina</taxon>
        <taxon>Pezizomycetes</taxon>
        <taxon>Pezizales</taxon>
        <taxon>Ascodesmidaceae</taxon>
        <taxon>Ascodesmis</taxon>
    </lineage>
</organism>
<accession>A0A4S2MW87</accession>
<evidence type="ECO:0000313" key="1">
    <source>
        <dbReference type="EMBL" id="TGZ80898.1"/>
    </source>
</evidence>
<evidence type="ECO:0000313" key="2">
    <source>
        <dbReference type="Proteomes" id="UP000298138"/>
    </source>
</evidence>
<keyword evidence="2" id="KW-1185">Reference proteome</keyword>
<proteinExistence type="predicted"/>
<dbReference type="EMBL" id="ML220122">
    <property type="protein sequence ID" value="TGZ80898.1"/>
    <property type="molecule type" value="Genomic_DNA"/>
</dbReference>
<reference evidence="1 2" key="1">
    <citation type="submission" date="2019-04" db="EMBL/GenBank/DDBJ databases">
        <title>Comparative genomics and transcriptomics to analyze fruiting body development in filamentous ascomycetes.</title>
        <authorList>
            <consortium name="DOE Joint Genome Institute"/>
            <person name="Lutkenhaus R."/>
            <person name="Traeger S."/>
            <person name="Breuer J."/>
            <person name="Kuo A."/>
            <person name="Lipzen A."/>
            <person name="Pangilinan J."/>
            <person name="Dilworth D."/>
            <person name="Sandor L."/>
            <person name="Poggeler S."/>
            <person name="Barry K."/>
            <person name="Grigoriev I.V."/>
            <person name="Nowrousian M."/>
        </authorList>
    </citation>
    <scope>NUCLEOTIDE SEQUENCE [LARGE SCALE GENOMIC DNA]</scope>
    <source>
        <strain evidence="1 2">CBS 389.68</strain>
    </source>
</reference>
<protein>
    <submittedName>
        <fullName evidence="1">Uncharacterized protein</fullName>
    </submittedName>
</protein>